<dbReference type="Proteomes" id="UP000004218">
    <property type="component" value="Unassembled WGS sequence"/>
</dbReference>
<keyword evidence="2" id="KW-1185">Reference proteome</keyword>
<protein>
    <submittedName>
        <fullName evidence="1">Uncharacterized protein</fullName>
    </submittedName>
</protein>
<evidence type="ECO:0000313" key="2">
    <source>
        <dbReference type="Proteomes" id="UP000004218"/>
    </source>
</evidence>
<reference evidence="1" key="1">
    <citation type="submission" date="2010-08" db="EMBL/GenBank/DDBJ databases">
        <authorList>
            <person name="Harkins D.M."/>
            <person name="Madupu R."/>
            <person name="Durkin A.S."/>
            <person name="Torralba M."/>
            <person name="Methe B."/>
            <person name="Sutton G.G."/>
            <person name="Nelson K.E."/>
        </authorList>
    </citation>
    <scope>NUCLEOTIDE SEQUENCE [LARGE SCALE GENOMIC DNA]</scope>
    <source>
        <strain evidence="1">ATCC 14266</strain>
    </source>
</reference>
<dbReference type="AlphaFoldDB" id="E0DDG7"/>
<evidence type="ECO:0000313" key="1">
    <source>
        <dbReference type="EMBL" id="EFM49661.1"/>
    </source>
</evidence>
<name>E0DDG7_9CORY</name>
<accession>E0DDG7</accession>
<gene>
    <name evidence="1" type="ORF">HMPREF0299_7484</name>
</gene>
<organism evidence="1 2">
    <name type="scientific">Corynebacterium matruchotii ATCC 14266</name>
    <dbReference type="NCBI Taxonomy" id="553207"/>
    <lineage>
        <taxon>Bacteria</taxon>
        <taxon>Bacillati</taxon>
        <taxon>Actinomycetota</taxon>
        <taxon>Actinomycetes</taxon>
        <taxon>Mycobacteriales</taxon>
        <taxon>Corynebacteriaceae</taxon>
        <taxon>Corynebacterium</taxon>
    </lineage>
</organism>
<proteinExistence type="predicted"/>
<comment type="caution">
    <text evidence="1">The sequence shown here is derived from an EMBL/GenBank/DDBJ whole genome shotgun (WGS) entry which is preliminary data.</text>
</comment>
<dbReference type="EMBL" id="ACSH02000004">
    <property type="protein sequence ID" value="EFM49661.1"/>
    <property type="molecule type" value="Genomic_DNA"/>
</dbReference>
<sequence>MYALFVAFEVLSGYKSFYDKEADLLPEQARNAPRWFRESVTTIPFMDEATRERLYSQYCL</sequence>